<protein>
    <submittedName>
        <fullName evidence="8">RDD family protein</fullName>
    </submittedName>
</protein>
<proteinExistence type="predicted"/>
<dbReference type="Pfam" id="PF06271">
    <property type="entry name" value="RDD"/>
    <property type="match status" value="1"/>
</dbReference>
<dbReference type="AlphaFoldDB" id="A0A545U874"/>
<keyword evidence="3 6" id="KW-0812">Transmembrane</keyword>
<dbReference type="Proteomes" id="UP000319732">
    <property type="component" value="Unassembled WGS sequence"/>
</dbReference>
<comment type="caution">
    <text evidence="8">The sequence shown here is derived from an EMBL/GenBank/DDBJ whole genome shotgun (WGS) entry which is preliminary data.</text>
</comment>
<feature type="domain" description="RDD" evidence="7">
    <location>
        <begin position="18"/>
        <end position="154"/>
    </location>
</feature>
<name>A0A545U874_9GAMM</name>
<evidence type="ECO:0000256" key="5">
    <source>
        <dbReference type="ARBA" id="ARBA00023136"/>
    </source>
</evidence>
<evidence type="ECO:0000313" key="9">
    <source>
        <dbReference type="Proteomes" id="UP000319732"/>
    </source>
</evidence>
<gene>
    <name evidence="8" type="ORF">FKG94_02190</name>
</gene>
<keyword evidence="2" id="KW-1003">Cell membrane</keyword>
<dbReference type="InterPro" id="IPR051791">
    <property type="entry name" value="Pra-immunoreactive"/>
</dbReference>
<keyword evidence="9" id="KW-1185">Reference proteome</keyword>
<feature type="transmembrane region" description="Helical" evidence="6">
    <location>
        <begin position="32"/>
        <end position="55"/>
    </location>
</feature>
<evidence type="ECO:0000313" key="8">
    <source>
        <dbReference type="EMBL" id="TQV85674.1"/>
    </source>
</evidence>
<dbReference type="RefSeq" id="WP_142902525.1">
    <property type="nucleotide sequence ID" value="NZ_ML660087.1"/>
</dbReference>
<evidence type="ECO:0000259" key="7">
    <source>
        <dbReference type="Pfam" id="PF06271"/>
    </source>
</evidence>
<evidence type="ECO:0000256" key="2">
    <source>
        <dbReference type="ARBA" id="ARBA00022475"/>
    </source>
</evidence>
<dbReference type="PANTHER" id="PTHR36115">
    <property type="entry name" value="PROLINE-RICH ANTIGEN HOMOLOG-RELATED"/>
    <property type="match status" value="1"/>
</dbReference>
<dbReference type="GO" id="GO:0005886">
    <property type="term" value="C:plasma membrane"/>
    <property type="evidence" value="ECO:0007669"/>
    <property type="project" value="UniProtKB-SubCell"/>
</dbReference>
<organism evidence="8 9">
    <name type="scientific">Exilibacterium tricleocarpae</name>
    <dbReference type="NCBI Taxonomy" id="2591008"/>
    <lineage>
        <taxon>Bacteria</taxon>
        <taxon>Pseudomonadati</taxon>
        <taxon>Pseudomonadota</taxon>
        <taxon>Gammaproteobacteria</taxon>
        <taxon>Cellvibrionales</taxon>
        <taxon>Cellvibrionaceae</taxon>
        <taxon>Exilibacterium</taxon>
    </lineage>
</organism>
<evidence type="ECO:0000256" key="6">
    <source>
        <dbReference type="SAM" id="Phobius"/>
    </source>
</evidence>
<dbReference type="PANTHER" id="PTHR36115:SF10">
    <property type="entry name" value="RDD DOMAIN-CONTAINING PROTEIN"/>
    <property type="match status" value="1"/>
</dbReference>
<feature type="transmembrane region" description="Helical" evidence="6">
    <location>
        <begin position="67"/>
        <end position="85"/>
    </location>
</feature>
<dbReference type="InterPro" id="IPR010432">
    <property type="entry name" value="RDD"/>
</dbReference>
<comment type="subcellular location">
    <subcellularLocation>
        <location evidence="1">Cell membrane</location>
        <topology evidence="1">Multi-pass membrane protein</topology>
    </subcellularLocation>
</comment>
<evidence type="ECO:0000256" key="1">
    <source>
        <dbReference type="ARBA" id="ARBA00004651"/>
    </source>
</evidence>
<keyword evidence="5 6" id="KW-0472">Membrane</keyword>
<dbReference type="EMBL" id="VHSG01000003">
    <property type="protein sequence ID" value="TQV85674.1"/>
    <property type="molecule type" value="Genomic_DNA"/>
</dbReference>
<accession>A0A545U874</accession>
<evidence type="ECO:0000256" key="3">
    <source>
        <dbReference type="ARBA" id="ARBA00022692"/>
    </source>
</evidence>
<dbReference type="OrthoDB" id="9793824at2"/>
<evidence type="ECO:0000256" key="4">
    <source>
        <dbReference type="ARBA" id="ARBA00022989"/>
    </source>
</evidence>
<sequence length="166" mass="17932">MPSTTAPTPADSITNPSAGPLRRVAALVYDSLLLIALSLAYGFLGVAITVVITGADPQTLEPIAASPWLFIGWVITLALFYCVFWRRGGQTLGMRAWRLKLERDTEGDGGGTIPGWRECLLRCLVAPPALAAAGLGYWWCYFDPKGRSLQDRLSATRVVVVPKAGR</sequence>
<keyword evidence="4 6" id="KW-1133">Transmembrane helix</keyword>
<reference evidence="8 9" key="1">
    <citation type="submission" date="2019-06" db="EMBL/GenBank/DDBJ databases">
        <title>Whole genome sequence for Cellvibrionaceae sp. R142.</title>
        <authorList>
            <person name="Wang G."/>
        </authorList>
    </citation>
    <scope>NUCLEOTIDE SEQUENCE [LARGE SCALE GENOMIC DNA]</scope>
    <source>
        <strain evidence="8 9">R142</strain>
    </source>
</reference>